<proteinExistence type="evidence at transcript level"/>
<reference evidence="1" key="1">
    <citation type="journal article" date="2009" name="PLoS Genet.">
        <title>Sequencing, mapping, and analysis of 27,455 maize full-length cDNAs.</title>
        <authorList>
            <person name="Soderlund C."/>
            <person name="Descour A."/>
            <person name="Kudrna D."/>
            <person name="Bomhoff M."/>
            <person name="Boyd L."/>
            <person name="Currie J."/>
            <person name="Angelova A."/>
            <person name="Collura K."/>
            <person name="Wissotski M."/>
            <person name="Ashley E."/>
            <person name="Morrow D."/>
            <person name="Fernandes J."/>
            <person name="Walbot V."/>
            <person name="Yu Y."/>
        </authorList>
    </citation>
    <scope>NUCLEOTIDE SEQUENCE</scope>
    <source>
        <strain evidence="1">B73</strain>
    </source>
</reference>
<dbReference type="EMBL" id="BT084638">
    <property type="protein sequence ID" value="ACR34991.1"/>
    <property type="molecule type" value="mRNA"/>
</dbReference>
<sequence length="18" mass="1876">MSESGKTLLDWPAGILAS</sequence>
<evidence type="ECO:0000313" key="1">
    <source>
        <dbReference type="EMBL" id="ACR34991.1"/>
    </source>
</evidence>
<accession>C4J1E1</accession>
<name>C4J1E1_MAIZE</name>
<protein>
    <submittedName>
        <fullName evidence="1">Uncharacterized protein</fullName>
    </submittedName>
</protein>
<organism evidence="1">
    <name type="scientific">Zea mays</name>
    <name type="common">Maize</name>
    <dbReference type="NCBI Taxonomy" id="4577"/>
    <lineage>
        <taxon>Eukaryota</taxon>
        <taxon>Viridiplantae</taxon>
        <taxon>Streptophyta</taxon>
        <taxon>Embryophyta</taxon>
        <taxon>Tracheophyta</taxon>
        <taxon>Spermatophyta</taxon>
        <taxon>Magnoliopsida</taxon>
        <taxon>Liliopsida</taxon>
        <taxon>Poales</taxon>
        <taxon>Poaceae</taxon>
        <taxon>PACMAD clade</taxon>
        <taxon>Panicoideae</taxon>
        <taxon>Andropogonodae</taxon>
        <taxon>Andropogoneae</taxon>
        <taxon>Tripsacinae</taxon>
        <taxon>Zea</taxon>
    </lineage>
</organism>
<dbReference type="AlphaFoldDB" id="C4J1E1"/>
<reference evidence="1" key="2">
    <citation type="submission" date="2012-06" db="EMBL/GenBank/DDBJ databases">
        <authorList>
            <person name="Yu Y."/>
            <person name="Currie J."/>
            <person name="Lomeli R."/>
            <person name="Angelova A."/>
            <person name="Collura K."/>
            <person name="Wissotski M."/>
            <person name="Campos D."/>
            <person name="Kudrna D."/>
            <person name="Golser W."/>
            <person name="Ashely E."/>
            <person name="Descour A."/>
            <person name="Fernandes J."/>
            <person name="Soderlund C."/>
            <person name="Walbot V."/>
        </authorList>
    </citation>
    <scope>NUCLEOTIDE SEQUENCE</scope>
    <source>
        <strain evidence="1">B73</strain>
    </source>
</reference>